<keyword evidence="4" id="KW-1133">Transmembrane helix</keyword>
<evidence type="ECO:0000256" key="4">
    <source>
        <dbReference type="SAM" id="Phobius"/>
    </source>
</evidence>
<gene>
    <name evidence="5" type="ORF">NTEN_LOCUS1220</name>
</gene>
<dbReference type="InterPro" id="IPR019560">
    <property type="entry name" value="Mitochondrial_18_kDa_protein"/>
</dbReference>
<evidence type="ECO:0000256" key="3">
    <source>
        <dbReference type="ARBA" id="ARBA00029631"/>
    </source>
</evidence>
<name>A0A6H5FXH6_9HEMI</name>
<sequence>MTFQSLASMGLPALTIHTVVANSGFLFKNMPDCMARRYGPVALGLSIVPFLPYIFDKPVEDAIEWATEKGEDIFRERKNKPKE</sequence>
<dbReference type="Pfam" id="PF10558">
    <property type="entry name" value="MTP18"/>
    <property type="match status" value="1"/>
</dbReference>
<evidence type="ECO:0000256" key="2">
    <source>
        <dbReference type="ARBA" id="ARBA00017835"/>
    </source>
</evidence>
<keyword evidence="4" id="KW-0812">Transmembrane</keyword>
<reference evidence="5 6" key="1">
    <citation type="submission" date="2020-02" db="EMBL/GenBank/DDBJ databases">
        <authorList>
            <person name="Ferguson B K."/>
        </authorList>
    </citation>
    <scope>NUCLEOTIDE SEQUENCE [LARGE SCALE GENOMIC DNA]</scope>
</reference>
<dbReference type="GO" id="GO:0000266">
    <property type="term" value="P:mitochondrial fission"/>
    <property type="evidence" value="ECO:0007669"/>
    <property type="project" value="TreeGrafter"/>
</dbReference>
<keyword evidence="6" id="KW-1185">Reference proteome</keyword>
<evidence type="ECO:0000313" key="6">
    <source>
        <dbReference type="Proteomes" id="UP000479000"/>
    </source>
</evidence>
<keyword evidence="4" id="KW-0472">Membrane</keyword>
<dbReference type="EMBL" id="CADCXU010001974">
    <property type="protein sequence ID" value="CAA9994404.1"/>
    <property type="molecule type" value="Genomic_DNA"/>
</dbReference>
<dbReference type="GO" id="GO:0005739">
    <property type="term" value="C:mitochondrion"/>
    <property type="evidence" value="ECO:0007669"/>
    <property type="project" value="TreeGrafter"/>
</dbReference>
<feature type="transmembrane region" description="Helical" evidence="4">
    <location>
        <begin position="6"/>
        <end position="26"/>
    </location>
</feature>
<accession>A0A6H5FXH6</accession>
<dbReference type="PANTHER" id="PTHR11001:SF2">
    <property type="entry name" value="MITOCHONDRIAL FISSION PROCESS PROTEIN 1"/>
    <property type="match status" value="1"/>
</dbReference>
<dbReference type="PANTHER" id="PTHR11001">
    <property type="entry name" value="MITOCHONDRIAL FISSION PROCESS PROTEIN 1"/>
    <property type="match status" value="1"/>
</dbReference>
<comment type="similarity">
    <text evidence="1">Belongs to the MTFP1 family.</text>
</comment>
<organism evidence="5 6">
    <name type="scientific">Nesidiocoris tenuis</name>
    <dbReference type="NCBI Taxonomy" id="355587"/>
    <lineage>
        <taxon>Eukaryota</taxon>
        <taxon>Metazoa</taxon>
        <taxon>Ecdysozoa</taxon>
        <taxon>Arthropoda</taxon>
        <taxon>Hexapoda</taxon>
        <taxon>Insecta</taxon>
        <taxon>Pterygota</taxon>
        <taxon>Neoptera</taxon>
        <taxon>Paraneoptera</taxon>
        <taxon>Hemiptera</taxon>
        <taxon>Heteroptera</taxon>
        <taxon>Panheteroptera</taxon>
        <taxon>Cimicomorpha</taxon>
        <taxon>Miridae</taxon>
        <taxon>Dicyphina</taxon>
        <taxon>Nesidiocoris</taxon>
    </lineage>
</organism>
<dbReference type="OrthoDB" id="424969at2759"/>
<protein>
    <recommendedName>
        <fullName evidence="2">Mitochondrial fission process protein 1</fullName>
    </recommendedName>
    <alternativeName>
        <fullName evidence="3">Mitochondrial 18 kDa protein</fullName>
    </alternativeName>
</protein>
<dbReference type="AlphaFoldDB" id="A0A6H5FXH6"/>
<dbReference type="Proteomes" id="UP000479000">
    <property type="component" value="Unassembled WGS sequence"/>
</dbReference>
<evidence type="ECO:0000256" key="1">
    <source>
        <dbReference type="ARBA" id="ARBA00009224"/>
    </source>
</evidence>
<evidence type="ECO:0000313" key="5">
    <source>
        <dbReference type="EMBL" id="CAA9994404.1"/>
    </source>
</evidence>
<proteinExistence type="inferred from homology"/>